<accession>A0ACC3CWM6</accession>
<evidence type="ECO:0000313" key="2">
    <source>
        <dbReference type="Proteomes" id="UP001186974"/>
    </source>
</evidence>
<name>A0ACC3CWM6_9PEZI</name>
<evidence type="ECO:0000313" key="1">
    <source>
        <dbReference type="EMBL" id="KAK3046290.1"/>
    </source>
</evidence>
<protein>
    <submittedName>
        <fullName evidence="1">Uncharacterized protein</fullName>
    </submittedName>
</protein>
<organism evidence="1 2">
    <name type="scientific">Coniosporium uncinatum</name>
    <dbReference type="NCBI Taxonomy" id="93489"/>
    <lineage>
        <taxon>Eukaryota</taxon>
        <taxon>Fungi</taxon>
        <taxon>Dikarya</taxon>
        <taxon>Ascomycota</taxon>
        <taxon>Pezizomycotina</taxon>
        <taxon>Dothideomycetes</taxon>
        <taxon>Dothideomycetes incertae sedis</taxon>
        <taxon>Coniosporium</taxon>
    </lineage>
</organism>
<keyword evidence="2" id="KW-1185">Reference proteome</keyword>
<sequence>MATPSNVKLSTTQKPAFYLPNRTQDAADRASELLQENHEKHHIFFNKDGFHNHIAHHLLTLWALAASPEQIQKHYDDNKSYQRNPVELERNVVDDMHDPASFKKYLGDEHYYHDFLVFFQKEMEQKGWQNVINEYLFKGDVRADDMLVRSLAGFLHPLIHIGFAIEHEQPAIAAEGLAQAAVHDNWMGPLLLNAEKAAQQSNVKQSKTLVQLLDEIYEDKELSNAPKWSDGNKLRDGIVKRVGERMVSYARQYVVSPDELEEKTAEMINAAVYYTGGAQHPPKQVKFDFYYMHCVNCSIFFSAFLKQSWLSTESKVRLLEWKGRNDIAMYASRRSPKPLMDEITNYRPKEPSGWDAIFERIKNLEDDGHGSKLVRALAHGQEVCKPYEQKENFRIKGDMWLQLGHMAADSVTDGGDTWVRSAGFDEAWEKFEDRPMAQL</sequence>
<comment type="caution">
    <text evidence="1">The sequence shown here is derived from an EMBL/GenBank/DDBJ whole genome shotgun (WGS) entry which is preliminary data.</text>
</comment>
<dbReference type="Proteomes" id="UP001186974">
    <property type="component" value="Unassembled WGS sequence"/>
</dbReference>
<reference evidence="1" key="1">
    <citation type="submission" date="2024-09" db="EMBL/GenBank/DDBJ databases">
        <title>Black Yeasts Isolated from many extreme environments.</title>
        <authorList>
            <person name="Coleine C."/>
            <person name="Stajich J.E."/>
            <person name="Selbmann L."/>
        </authorList>
    </citation>
    <scope>NUCLEOTIDE SEQUENCE</scope>
    <source>
        <strain evidence="1">CCFEE 5737</strain>
    </source>
</reference>
<gene>
    <name evidence="1" type="ORF">LTS18_013403</name>
</gene>
<dbReference type="EMBL" id="JAWDJW010010474">
    <property type="protein sequence ID" value="KAK3046290.1"/>
    <property type="molecule type" value="Genomic_DNA"/>
</dbReference>
<proteinExistence type="predicted"/>